<feature type="region of interest" description="Disordered" evidence="1">
    <location>
        <begin position="323"/>
        <end position="343"/>
    </location>
</feature>
<protein>
    <recommendedName>
        <fullName evidence="2">Reverse transcriptase domain-containing protein</fullName>
    </recommendedName>
</protein>
<dbReference type="CDD" id="cd01650">
    <property type="entry name" value="RT_nLTR_like"/>
    <property type="match status" value="1"/>
</dbReference>
<feature type="region of interest" description="Disordered" evidence="1">
    <location>
        <begin position="1"/>
        <end position="31"/>
    </location>
</feature>
<dbReference type="SUPFAM" id="SSF54928">
    <property type="entry name" value="RNA-binding domain, RBD"/>
    <property type="match status" value="1"/>
</dbReference>
<evidence type="ECO:0000313" key="4">
    <source>
        <dbReference type="Proteomes" id="UP001054252"/>
    </source>
</evidence>
<dbReference type="InterPro" id="IPR035979">
    <property type="entry name" value="RBD_domain_sf"/>
</dbReference>
<keyword evidence="4" id="KW-1185">Reference proteome</keyword>
<dbReference type="PANTHER" id="PTHR33116:SF78">
    <property type="entry name" value="OS12G0587133 PROTEIN"/>
    <property type="match status" value="1"/>
</dbReference>
<proteinExistence type="predicted"/>
<dbReference type="InterPro" id="IPR000477">
    <property type="entry name" value="RT_dom"/>
</dbReference>
<dbReference type="Gene3D" id="3.30.70.330">
    <property type="match status" value="1"/>
</dbReference>
<accession>A0AAV5L5J6</accession>
<dbReference type="GO" id="GO:0003676">
    <property type="term" value="F:nucleic acid binding"/>
    <property type="evidence" value="ECO:0007669"/>
    <property type="project" value="InterPro"/>
</dbReference>
<sequence>MVRKHRDGKSRWHQQRSPMAREHGAHGRYAMASRDRKRYRRLTLISMELLKNEWSFLFSNFPVEWNSEMLWAVFSRYGKVLDVRISKKRDKSGGKYGFVGKLRRVESAKTTRETKWVVKDADSKKGVKGESVNSCERGVREKATSDHGEERKVIKCDVEEKDYAWLNACAIGMVLSLEIIPSLQEIFEMEGYFNIAIVPLGGSMVLLKGEDGDHFGQYIYADKHTMNKSCLEVARVCVLVFESKNINGGLVLNVNGHPFQIHVSEESWRSNPAWWICGNEQIEEGDDTLDTTSSNSVNRLENNFFGDGKGDVKWSYADACREGGGSKVGPHELRNELENNDDGNRIRKVNSVELESVNSGGDIGKGSETRLEKSKAQDGESNRIDSNMKGEVGLAQKEVPKKLKESNECHKQRTEKERRWRDLEEVYYSEISDTKWVTRKNRGIRRKPKRKRRTQSSKIAGLSLSNSRKIGIMIGENEQEIVRVVEQLEDRDKEGGMRNDWGPRPFRSVDEWLKYPGFKEVSREQWEIATMEGFIKFAWEILEKDIMDFMQEFHANGKLVKGINPSFIVLIPKVENPVKLKDYRPISLIGSLYKILAKVLANRLKSIMDGLICENQSAFVGKRQITGGVLALNEVVDEMKRKRLESFILKVDFEKAYDCVNWDFLNCIMEKYGFGGVHYLLEEAVKVGQLEGVVKGILRWFELMLGLKINFNKSSIIGVKIDEMWMKRAAEFLKCKRGSIPFMYLGMLVGDNPRRRKMWMPVVERFQKRLSGWKLSSLSYGGRLILLKSILSSLPLYYFFVFKLPMCVLQTLKKLEWDFLWGIGMDARRKIHWVSWDKVCLGKDKGGLGAHNLRIRNLTLLGKWWARFEDEEGGLWKKVVMEKYYRGRDAIGVESVRKRRLSKVWGDIVSIGRDVEVSKEVIRDGFLWKLGEGNSIRFWMDRWLEGHALEEIYLRLKYVSSKKESRVQEMGEWKEGQWHWKFNWKRTLLGRELEEEKELLGLIEGMRIQAGQQDKRMWTFDGTGVYTSKKAYSLLTLDQWILDAILCKAIWNNFLVGKMSFFFSEIVFGQVAYKEEFEFKRH</sequence>
<dbReference type="EMBL" id="BPVZ01000095">
    <property type="protein sequence ID" value="GKV32373.1"/>
    <property type="molecule type" value="Genomic_DNA"/>
</dbReference>
<name>A0AAV5L5J6_9ROSI</name>
<feature type="domain" description="Reverse transcriptase" evidence="2">
    <location>
        <begin position="572"/>
        <end position="677"/>
    </location>
</feature>
<comment type="caution">
    <text evidence="3">The sequence shown here is derived from an EMBL/GenBank/DDBJ whole genome shotgun (WGS) entry which is preliminary data.</text>
</comment>
<dbReference type="Proteomes" id="UP001054252">
    <property type="component" value="Unassembled WGS sequence"/>
</dbReference>
<feature type="compositionally biased region" description="Basic and acidic residues" evidence="1">
    <location>
        <begin position="365"/>
        <end position="388"/>
    </location>
</feature>
<organism evidence="3 4">
    <name type="scientific">Rubroshorea leprosula</name>
    <dbReference type="NCBI Taxonomy" id="152421"/>
    <lineage>
        <taxon>Eukaryota</taxon>
        <taxon>Viridiplantae</taxon>
        <taxon>Streptophyta</taxon>
        <taxon>Embryophyta</taxon>
        <taxon>Tracheophyta</taxon>
        <taxon>Spermatophyta</taxon>
        <taxon>Magnoliopsida</taxon>
        <taxon>eudicotyledons</taxon>
        <taxon>Gunneridae</taxon>
        <taxon>Pentapetalae</taxon>
        <taxon>rosids</taxon>
        <taxon>malvids</taxon>
        <taxon>Malvales</taxon>
        <taxon>Dipterocarpaceae</taxon>
        <taxon>Rubroshorea</taxon>
    </lineage>
</organism>
<dbReference type="PANTHER" id="PTHR33116">
    <property type="entry name" value="REVERSE TRANSCRIPTASE ZINC-BINDING DOMAIN-CONTAINING PROTEIN-RELATED-RELATED"/>
    <property type="match status" value="1"/>
</dbReference>
<evidence type="ECO:0000256" key="1">
    <source>
        <dbReference type="SAM" id="MobiDB-lite"/>
    </source>
</evidence>
<evidence type="ECO:0000313" key="3">
    <source>
        <dbReference type="EMBL" id="GKV32373.1"/>
    </source>
</evidence>
<dbReference type="CDD" id="cd00590">
    <property type="entry name" value="RRM_SF"/>
    <property type="match status" value="1"/>
</dbReference>
<dbReference type="AlphaFoldDB" id="A0AAV5L5J6"/>
<feature type="compositionally biased region" description="Basic residues" evidence="1">
    <location>
        <begin position="1"/>
        <end position="14"/>
    </location>
</feature>
<feature type="compositionally biased region" description="Basic and acidic residues" evidence="1">
    <location>
        <begin position="329"/>
        <end position="343"/>
    </location>
</feature>
<feature type="region of interest" description="Disordered" evidence="1">
    <location>
        <begin position="357"/>
        <end position="394"/>
    </location>
</feature>
<dbReference type="InterPro" id="IPR012677">
    <property type="entry name" value="Nucleotide-bd_a/b_plait_sf"/>
</dbReference>
<gene>
    <name evidence="3" type="ORF">SLEP1_g40985</name>
</gene>
<reference evidence="3 4" key="1">
    <citation type="journal article" date="2021" name="Commun. Biol.">
        <title>The genome of Shorea leprosula (Dipterocarpaceae) highlights the ecological relevance of drought in aseasonal tropical rainforests.</title>
        <authorList>
            <person name="Ng K.K.S."/>
            <person name="Kobayashi M.J."/>
            <person name="Fawcett J.A."/>
            <person name="Hatakeyama M."/>
            <person name="Paape T."/>
            <person name="Ng C.H."/>
            <person name="Ang C.C."/>
            <person name="Tnah L.H."/>
            <person name="Lee C.T."/>
            <person name="Nishiyama T."/>
            <person name="Sese J."/>
            <person name="O'Brien M.J."/>
            <person name="Copetti D."/>
            <person name="Mohd Noor M.I."/>
            <person name="Ong R.C."/>
            <person name="Putra M."/>
            <person name="Sireger I.Z."/>
            <person name="Indrioko S."/>
            <person name="Kosugi Y."/>
            <person name="Izuno A."/>
            <person name="Isagi Y."/>
            <person name="Lee S.L."/>
            <person name="Shimizu K.K."/>
        </authorList>
    </citation>
    <scope>NUCLEOTIDE SEQUENCE [LARGE SCALE GENOMIC DNA]</scope>
    <source>
        <strain evidence="3">214</strain>
    </source>
</reference>
<dbReference type="Pfam" id="PF00078">
    <property type="entry name" value="RVT_1"/>
    <property type="match status" value="1"/>
</dbReference>
<evidence type="ECO:0000259" key="2">
    <source>
        <dbReference type="Pfam" id="PF00078"/>
    </source>
</evidence>